<dbReference type="Gene3D" id="3.40.190.10">
    <property type="entry name" value="Periplasmic binding protein-like II"/>
    <property type="match status" value="2"/>
</dbReference>
<dbReference type="Gene3D" id="1.10.10.10">
    <property type="entry name" value="Winged helix-like DNA-binding domain superfamily/Winged helix DNA-binding domain"/>
    <property type="match status" value="1"/>
</dbReference>
<dbReference type="PROSITE" id="PS50931">
    <property type="entry name" value="HTH_LYSR"/>
    <property type="match status" value="1"/>
</dbReference>
<evidence type="ECO:0000256" key="1">
    <source>
        <dbReference type="ARBA" id="ARBA00009437"/>
    </source>
</evidence>
<comment type="caution">
    <text evidence="6">The sequence shown here is derived from an EMBL/GenBank/DDBJ whole genome shotgun (WGS) entry which is preliminary data.</text>
</comment>
<dbReference type="PANTHER" id="PTHR30537:SF74">
    <property type="entry name" value="HTH-TYPE TRANSCRIPTIONAL REGULATOR TRPI"/>
    <property type="match status" value="1"/>
</dbReference>
<dbReference type="Pfam" id="PF00126">
    <property type="entry name" value="HTH_1"/>
    <property type="match status" value="1"/>
</dbReference>
<comment type="similarity">
    <text evidence="1">Belongs to the LysR transcriptional regulatory family.</text>
</comment>
<feature type="domain" description="HTH lysR-type" evidence="5">
    <location>
        <begin position="5"/>
        <end position="62"/>
    </location>
</feature>
<keyword evidence="7" id="KW-1185">Reference proteome</keyword>
<name>A0ABS2HKA5_9VIBR</name>
<dbReference type="InterPro" id="IPR036388">
    <property type="entry name" value="WH-like_DNA-bd_sf"/>
</dbReference>
<reference evidence="6 7" key="1">
    <citation type="submission" date="2021-02" db="EMBL/GenBank/DDBJ databases">
        <authorList>
            <person name="Park J.-S."/>
        </authorList>
    </citation>
    <scope>NUCLEOTIDE SEQUENCE [LARGE SCALE GENOMIC DNA]</scope>
    <source>
        <strain evidence="6 7">188UL20-2</strain>
    </source>
</reference>
<evidence type="ECO:0000256" key="2">
    <source>
        <dbReference type="ARBA" id="ARBA00023015"/>
    </source>
</evidence>
<evidence type="ECO:0000256" key="3">
    <source>
        <dbReference type="ARBA" id="ARBA00023125"/>
    </source>
</evidence>
<sequence length="288" mass="32348">MERLPSTKSLQVFVVVAELLNFTHAAEQLNMTQGAISRQILSLEEQMGVSLFERLTRRLKLTPSGYVFLQYAQRAIIELQLAKSALSNTQNTVRICAPSCISSWLLQKIAGFQQRFPDHEVELTATTKHTSVADLNHFDLWVRYSEHEQLPPYYSRLLFAEKLSPVVSPAMWQGGQPDVEQLTGLTWLHPSAEHKDWKLWLAKTLGNSVLSQANQHFATLDQAVNAAIGGFGVAMGDVELARRDIELGRLIQPFEATVSSGKSYYISSLTQHSRSAVEQFEQFLLESS</sequence>
<keyword evidence="2" id="KW-0805">Transcription regulation</keyword>
<dbReference type="Pfam" id="PF03466">
    <property type="entry name" value="LysR_substrate"/>
    <property type="match status" value="1"/>
</dbReference>
<evidence type="ECO:0000313" key="6">
    <source>
        <dbReference type="EMBL" id="MBM7037925.1"/>
    </source>
</evidence>
<evidence type="ECO:0000256" key="4">
    <source>
        <dbReference type="ARBA" id="ARBA00023163"/>
    </source>
</evidence>
<dbReference type="SUPFAM" id="SSF46785">
    <property type="entry name" value="Winged helix' DNA-binding domain"/>
    <property type="match status" value="1"/>
</dbReference>
<proteinExistence type="inferred from homology"/>
<dbReference type="Proteomes" id="UP000809621">
    <property type="component" value="Unassembled WGS sequence"/>
</dbReference>
<dbReference type="InterPro" id="IPR005119">
    <property type="entry name" value="LysR_subst-bd"/>
</dbReference>
<dbReference type="EMBL" id="JAFEUM010000007">
    <property type="protein sequence ID" value="MBM7037925.1"/>
    <property type="molecule type" value="Genomic_DNA"/>
</dbReference>
<keyword evidence="4" id="KW-0804">Transcription</keyword>
<organism evidence="6 7">
    <name type="scientific">Vibrio ulleungensis</name>
    <dbReference type="NCBI Taxonomy" id="2807619"/>
    <lineage>
        <taxon>Bacteria</taxon>
        <taxon>Pseudomonadati</taxon>
        <taxon>Pseudomonadota</taxon>
        <taxon>Gammaproteobacteria</taxon>
        <taxon>Vibrionales</taxon>
        <taxon>Vibrionaceae</taxon>
        <taxon>Vibrio</taxon>
    </lineage>
</organism>
<dbReference type="InterPro" id="IPR036390">
    <property type="entry name" value="WH_DNA-bd_sf"/>
</dbReference>
<accession>A0ABS2HKA5</accession>
<dbReference type="PANTHER" id="PTHR30537">
    <property type="entry name" value="HTH-TYPE TRANSCRIPTIONAL REGULATOR"/>
    <property type="match status" value="1"/>
</dbReference>
<evidence type="ECO:0000313" key="7">
    <source>
        <dbReference type="Proteomes" id="UP000809621"/>
    </source>
</evidence>
<dbReference type="InterPro" id="IPR000847">
    <property type="entry name" value="LysR_HTH_N"/>
</dbReference>
<protein>
    <submittedName>
        <fullName evidence="6">LysR family transcriptional regulator</fullName>
    </submittedName>
</protein>
<dbReference type="InterPro" id="IPR058163">
    <property type="entry name" value="LysR-type_TF_proteobact-type"/>
</dbReference>
<dbReference type="RefSeq" id="WP_205159421.1">
    <property type="nucleotide sequence ID" value="NZ_JAFEUM010000007.1"/>
</dbReference>
<dbReference type="PRINTS" id="PR00039">
    <property type="entry name" value="HTHLYSR"/>
</dbReference>
<gene>
    <name evidence="6" type="ORF">JQC93_16100</name>
</gene>
<keyword evidence="3" id="KW-0238">DNA-binding</keyword>
<dbReference type="SUPFAM" id="SSF53850">
    <property type="entry name" value="Periplasmic binding protein-like II"/>
    <property type="match status" value="1"/>
</dbReference>
<evidence type="ECO:0000259" key="5">
    <source>
        <dbReference type="PROSITE" id="PS50931"/>
    </source>
</evidence>